<name>A0A212R4W6_9PROT</name>
<dbReference type="AlphaFoldDB" id="A0A212R4W6"/>
<protein>
    <recommendedName>
        <fullName evidence="6">DUF4139 domain-containing protein</fullName>
    </recommendedName>
</protein>
<dbReference type="Proteomes" id="UP000197065">
    <property type="component" value="Unassembled WGS sequence"/>
</dbReference>
<gene>
    <name evidence="4" type="ORF">SAMN07250955_105211</name>
</gene>
<sequence>MRIGSTRTALALLLATSALCPTTIQAARADTPTPVVGQARLGGPARILLTLSGVGWFEWTTRQAGPWSIEAKPSDVDDLLKSIVAIRGTSLGSVSMPSPPGEADTAGIVPSDGGPPTEAALLKAMIGRDVSLEGPGNLTARGRLLAVEASPEPAAGGRIAVNRTRLTLDTGGVLSQRVLEELTSVTLTDSGLANRVEKALQAIGARSEDSPVSVTITGTANQAGEATFAAALPVPLWKATYRLRGAAPGSTRGTLQGWAVVANTTATDWTNVSLVLQSGNPSSFTEALYARTDVTRPAAPVDQQEHQLPGLDQRAIPTPARAMAAPPPPPAPLTKSAAADEPEGGLVAESSGDEIGASAPGSPPPAEGVGETFRLANPVTLAAGQTAELPFIDTTPTVEKVDLLSQGWEHPVSALKVTNDSEGSWPAGPVSTSDGDGFSGDARMPATPPGESRMLAFAQDLRIGAKWTVVPSQTLASFSIVDGLARVGVIDRTTIGLTLAGSATGTDATKLIVEIPRMPGATIHAEGGDLADPTAASWRVSTALAPQTSKTVTIKVDTRTFDDVQIADASAILMNLASAPGGLPAPAMATLAPIATLEKTAAQSDQKAQALEQQRQDEFTNEQRLRQNMQLFPAGDPQRNRYVAELQTSDERINSLDAQIGQYRAQAIDARRQRDALIEKFTLSDD</sequence>
<evidence type="ECO:0000313" key="5">
    <source>
        <dbReference type="Proteomes" id="UP000197065"/>
    </source>
</evidence>
<dbReference type="EMBL" id="FYEH01000005">
    <property type="protein sequence ID" value="SNB66892.1"/>
    <property type="molecule type" value="Genomic_DNA"/>
</dbReference>
<feature type="chain" id="PRO_5013052769" description="DUF4139 domain-containing protein" evidence="3">
    <location>
        <begin position="27"/>
        <end position="686"/>
    </location>
</feature>
<evidence type="ECO:0000256" key="3">
    <source>
        <dbReference type="SAM" id="SignalP"/>
    </source>
</evidence>
<organism evidence="4 5">
    <name type="scientific">Arboricoccus pini</name>
    <dbReference type="NCBI Taxonomy" id="1963835"/>
    <lineage>
        <taxon>Bacteria</taxon>
        <taxon>Pseudomonadati</taxon>
        <taxon>Pseudomonadota</taxon>
        <taxon>Alphaproteobacteria</taxon>
        <taxon>Geminicoccales</taxon>
        <taxon>Geminicoccaceae</taxon>
        <taxon>Arboricoccus</taxon>
    </lineage>
</organism>
<evidence type="ECO:0008006" key="6">
    <source>
        <dbReference type="Google" id="ProtNLM"/>
    </source>
</evidence>
<dbReference type="RefSeq" id="WP_133063875.1">
    <property type="nucleotide sequence ID" value="NZ_FYEH01000005.1"/>
</dbReference>
<keyword evidence="3" id="KW-0732">Signal</keyword>
<accession>A0A212R4W6</accession>
<reference evidence="4 5" key="1">
    <citation type="submission" date="2017-06" db="EMBL/GenBank/DDBJ databases">
        <authorList>
            <person name="Kim H.J."/>
            <person name="Triplett B.A."/>
        </authorList>
    </citation>
    <scope>NUCLEOTIDE SEQUENCE [LARGE SCALE GENOMIC DNA]</scope>
    <source>
        <strain evidence="4 5">B29T1</strain>
    </source>
</reference>
<keyword evidence="5" id="KW-1185">Reference proteome</keyword>
<feature type="region of interest" description="Disordered" evidence="2">
    <location>
        <begin position="418"/>
        <end position="438"/>
    </location>
</feature>
<evidence type="ECO:0000256" key="2">
    <source>
        <dbReference type="SAM" id="MobiDB-lite"/>
    </source>
</evidence>
<dbReference type="OrthoDB" id="580912at2"/>
<feature type="coiled-coil region" evidence="1">
    <location>
        <begin position="594"/>
        <end position="628"/>
    </location>
</feature>
<evidence type="ECO:0000313" key="4">
    <source>
        <dbReference type="EMBL" id="SNB66892.1"/>
    </source>
</evidence>
<feature type="signal peptide" evidence="3">
    <location>
        <begin position="1"/>
        <end position="26"/>
    </location>
</feature>
<keyword evidence="1" id="KW-0175">Coiled coil</keyword>
<evidence type="ECO:0000256" key="1">
    <source>
        <dbReference type="SAM" id="Coils"/>
    </source>
</evidence>
<proteinExistence type="predicted"/>
<feature type="region of interest" description="Disordered" evidence="2">
    <location>
        <begin position="320"/>
        <end position="371"/>
    </location>
</feature>